<dbReference type="InterPro" id="IPR001789">
    <property type="entry name" value="Sig_transdc_resp-reg_receiver"/>
</dbReference>
<dbReference type="Gene3D" id="6.10.250.690">
    <property type="match status" value="1"/>
</dbReference>
<feature type="modified residue" description="4-aspartylphosphate" evidence="4">
    <location>
        <position position="52"/>
    </location>
</feature>
<dbReference type="PANTHER" id="PTHR48111">
    <property type="entry name" value="REGULATOR OF RPOS"/>
    <property type="match status" value="1"/>
</dbReference>
<evidence type="ECO:0000313" key="9">
    <source>
        <dbReference type="Proteomes" id="UP001430755"/>
    </source>
</evidence>
<evidence type="ECO:0000256" key="1">
    <source>
        <dbReference type="ARBA" id="ARBA00022553"/>
    </source>
</evidence>
<gene>
    <name evidence="8" type="ORF">LPT13_00465</name>
</gene>
<keyword evidence="1 4" id="KW-0597">Phosphoprotein</keyword>
<name>A0ABS9WD95_9ACTN</name>
<evidence type="ECO:0000259" key="6">
    <source>
        <dbReference type="PROSITE" id="PS50110"/>
    </source>
</evidence>
<feature type="domain" description="OmpR/PhoB-type" evidence="7">
    <location>
        <begin position="125"/>
        <end position="222"/>
    </location>
</feature>
<feature type="domain" description="Response regulatory" evidence="6">
    <location>
        <begin position="3"/>
        <end position="116"/>
    </location>
</feature>
<organism evidence="8 9">
    <name type="scientific">Adlercreutzia faecimuris</name>
    <dbReference type="NCBI Taxonomy" id="2897341"/>
    <lineage>
        <taxon>Bacteria</taxon>
        <taxon>Bacillati</taxon>
        <taxon>Actinomycetota</taxon>
        <taxon>Coriobacteriia</taxon>
        <taxon>Eggerthellales</taxon>
        <taxon>Eggerthellaceae</taxon>
        <taxon>Adlercreutzia</taxon>
    </lineage>
</organism>
<dbReference type="PROSITE" id="PS50110">
    <property type="entry name" value="RESPONSE_REGULATORY"/>
    <property type="match status" value="1"/>
</dbReference>
<dbReference type="RefSeq" id="WP_242162448.1">
    <property type="nucleotide sequence ID" value="NZ_JAJMLW010000001.1"/>
</dbReference>
<dbReference type="EMBL" id="JAJMLW010000001">
    <property type="protein sequence ID" value="MCI2240833.1"/>
    <property type="molecule type" value="Genomic_DNA"/>
</dbReference>
<keyword evidence="9" id="KW-1185">Reference proteome</keyword>
<comment type="caution">
    <text evidence="8">The sequence shown here is derived from an EMBL/GenBank/DDBJ whole genome shotgun (WGS) entry which is preliminary data.</text>
</comment>
<dbReference type="PROSITE" id="PS51755">
    <property type="entry name" value="OMPR_PHOB"/>
    <property type="match status" value="1"/>
</dbReference>
<dbReference type="InterPro" id="IPR036388">
    <property type="entry name" value="WH-like_DNA-bd_sf"/>
</dbReference>
<dbReference type="Pfam" id="PF00486">
    <property type="entry name" value="Trans_reg_C"/>
    <property type="match status" value="1"/>
</dbReference>
<keyword evidence="3 5" id="KW-0238">DNA-binding</keyword>
<dbReference type="Gene3D" id="1.10.10.10">
    <property type="entry name" value="Winged helix-like DNA-binding domain superfamily/Winged helix DNA-binding domain"/>
    <property type="match status" value="1"/>
</dbReference>
<dbReference type="SMART" id="SM00448">
    <property type="entry name" value="REC"/>
    <property type="match status" value="1"/>
</dbReference>
<accession>A0ABS9WD95</accession>
<dbReference type="SUPFAM" id="SSF52172">
    <property type="entry name" value="CheY-like"/>
    <property type="match status" value="1"/>
</dbReference>
<dbReference type="Proteomes" id="UP001430755">
    <property type="component" value="Unassembled WGS sequence"/>
</dbReference>
<dbReference type="InterPro" id="IPR011006">
    <property type="entry name" value="CheY-like_superfamily"/>
</dbReference>
<dbReference type="Gene3D" id="3.40.50.2300">
    <property type="match status" value="1"/>
</dbReference>
<dbReference type="InterPro" id="IPR016032">
    <property type="entry name" value="Sig_transdc_resp-reg_C-effctor"/>
</dbReference>
<dbReference type="CDD" id="cd00383">
    <property type="entry name" value="trans_reg_C"/>
    <property type="match status" value="1"/>
</dbReference>
<evidence type="ECO:0000256" key="3">
    <source>
        <dbReference type="ARBA" id="ARBA00023125"/>
    </source>
</evidence>
<dbReference type="SUPFAM" id="SSF46894">
    <property type="entry name" value="C-terminal effector domain of the bipartite response regulators"/>
    <property type="match status" value="1"/>
</dbReference>
<keyword evidence="2" id="KW-0902">Two-component regulatory system</keyword>
<evidence type="ECO:0000313" key="8">
    <source>
        <dbReference type="EMBL" id="MCI2240833.1"/>
    </source>
</evidence>
<dbReference type="Pfam" id="PF00072">
    <property type="entry name" value="Response_reg"/>
    <property type="match status" value="1"/>
</dbReference>
<dbReference type="PANTHER" id="PTHR48111:SF40">
    <property type="entry name" value="PHOSPHATE REGULON TRANSCRIPTIONAL REGULATORY PROTEIN PHOB"/>
    <property type="match status" value="1"/>
</dbReference>
<dbReference type="InterPro" id="IPR001867">
    <property type="entry name" value="OmpR/PhoB-type_DNA-bd"/>
</dbReference>
<sequence>MSRIYIIEDDEALRTELAHLLELQGFSVACCTSFGTAAAQALAAGPDCVVLDLKLPGTDGHGICRDIRARSDVPIIMLTSSESEFDEVMGMNLGADDYVTKPYSPAVLIARIQSVIRRSSAGRDELVIEHGGVRLDVGAGAVSFGGRTTELTRNELRILHILMRNPGMVISRQEIMCELWESDAFIDDNTLTVNVNRLRKKLGSLGVPEDFLATRRGQGYQV</sequence>
<reference evidence="8" key="1">
    <citation type="submission" date="2021-11" db="EMBL/GenBank/DDBJ databases">
        <title>A Novel Adlercreutzia Species, isolated from a Allomyrina dichotoma larva feces.</title>
        <authorList>
            <person name="Suh M.K."/>
        </authorList>
    </citation>
    <scope>NUCLEOTIDE SEQUENCE</scope>
    <source>
        <strain evidence="8">JBNU-10</strain>
    </source>
</reference>
<evidence type="ECO:0000256" key="5">
    <source>
        <dbReference type="PROSITE-ProRule" id="PRU01091"/>
    </source>
</evidence>
<dbReference type="InterPro" id="IPR039420">
    <property type="entry name" value="WalR-like"/>
</dbReference>
<evidence type="ECO:0000259" key="7">
    <source>
        <dbReference type="PROSITE" id="PS51755"/>
    </source>
</evidence>
<feature type="DNA-binding region" description="OmpR/PhoB-type" evidence="5">
    <location>
        <begin position="125"/>
        <end position="222"/>
    </location>
</feature>
<dbReference type="SMART" id="SM00862">
    <property type="entry name" value="Trans_reg_C"/>
    <property type="match status" value="1"/>
</dbReference>
<evidence type="ECO:0000256" key="4">
    <source>
        <dbReference type="PROSITE-ProRule" id="PRU00169"/>
    </source>
</evidence>
<proteinExistence type="predicted"/>
<protein>
    <submittedName>
        <fullName evidence="8">Response regulator transcription factor</fullName>
    </submittedName>
</protein>
<evidence type="ECO:0000256" key="2">
    <source>
        <dbReference type="ARBA" id="ARBA00023012"/>
    </source>
</evidence>